<dbReference type="Proteomes" id="UP001336250">
    <property type="component" value="Unassembled WGS sequence"/>
</dbReference>
<evidence type="ECO:0000256" key="4">
    <source>
        <dbReference type="ARBA" id="ARBA00022452"/>
    </source>
</evidence>
<keyword evidence="9" id="KW-0472">Membrane</keyword>
<evidence type="ECO:0000256" key="7">
    <source>
        <dbReference type="ARBA" id="ARBA00023065"/>
    </source>
</evidence>
<evidence type="ECO:0000256" key="10">
    <source>
        <dbReference type="ARBA" id="ARBA00023237"/>
    </source>
</evidence>
<keyword evidence="10" id="KW-0998">Cell outer membrane</keyword>
<dbReference type="PRINTS" id="PR00184">
    <property type="entry name" value="NEISSPPORIN"/>
</dbReference>
<keyword evidence="4" id="KW-1134">Transmembrane beta strand</keyword>
<dbReference type="InterPro" id="IPR001702">
    <property type="entry name" value="Porin_Gram-ve"/>
</dbReference>
<feature type="signal peptide" evidence="11">
    <location>
        <begin position="1"/>
        <end position="20"/>
    </location>
</feature>
<dbReference type="GO" id="GO:0034220">
    <property type="term" value="P:monoatomic ion transmembrane transport"/>
    <property type="evidence" value="ECO:0007669"/>
    <property type="project" value="InterPro"/>
</dbReference>
<comment type="subcellular location">
    <subcellularLocation>
        <location evidence="1">Cell outer membrane</location>
        <topology evidence="1">Multi-pass membrane protein</topology>
    </subcellularLocation>
</comment>
<dbReference type="EMBL" id="JAZIBG010000001">
    <property type="protein sequence ID" value="MEF7612325.1"/>
    <property type="molecule type" value="Genomic_DNA"/>
</dbReference>
<keyword evidence="6 11" id="KW-0732">Signal</keyword>
<name>A0AAW9QCH5_9BURK</name>
<feature type="domain" description="Porin" evidence="12">
    <location>
        <begin position="8"/>
        <end position="295"/>
    </location>
</feature>
<dbReference type="InterPro" id="IPR002299">
    <property type="entry name" value="Porin_Neis"/>
</dbReference>
<evidence type="ECO:0000256" key="3">
    <source>
        <dbReference type="ARBA" id="ARBA00022448"/>
    </source>
</evidence>
<evidence type="ECO:0000313" key="13">
    <source>
        <dbReference type="EMBL" id="MEF7612325.1"/>
    </source>
</evidence>
<evidence type="ECO:0000256" key="1">
    <source>
        <dbReference type="ARBA" id="ARBA00004571"/>
    </source>
</evidence>
<dbReference type="Gene3D" id="2.40.160.10">
    <property type="entry name" value="Porin"/>
    <property type="match status" value="1"/>
</dbReference>
<evidence type="ECO:0000256" key="11">
    <source>
        <dbReference type="SAM" id="SignalP"/>
    </source>
</evidence>
<proteinExistence type="predicted"/>
<comment type="subunit">
    <text evidence="2">Homotrimer.</text>
</comment>
<evidence type="ECO:0000256" key="9">
    <source>
        <dbReference type="ARBA" id="ARBA00023136"/>
    </source>
</evidence>
<dbReference type="InterPro" id="IPR023614">
    <property type="entry name" value="Porin_dom_sf"/>
</dbReference>
<evidence type="ECO:0000313" key="14">
    <source>
        <dbReference type="Proteomes" id="UP001336250"/>
    </source>
</evidence>
<dbReference type="PANTHER" id="PTHR34501">
    <property type="entry name" value="PROTEIN YDDL-RELATED"/>
    <property type="match status" value="1"/>
</dbReference>
<protein>
    <submittedName>
        <fullName evidence="13">Porin</fullName>
    </submittedName>
</protein>
<reference evidence="13 14" key="1">
    <citation type="submission" date="2024-02" db="EMBL/GenBank/DDBJ databases">
        <title>Genome sequence of Aquincola sp. MAHUQ-54.</title>
        <authorList>
            <person name="Huq M.A."/>
        </authorList>
    </citation>
    <scope>NUCLEOTIDE SEQUENCE [LARGE SCALE GENOMIC DNA]</scope>
    <source>
        <strain evidence="13 14">MAHUQ-54</strain>
    </source>
</reference>
<feature type="chain" id="PRO_5043566996" evidence="11">
    <location>
        <begin position="21"/>
        <end position="320"/>
    </location>
</feature>
<keyword evidence="8" id="KW-0626">Porin</keyword>
<keyword evidence="14" id="KW-1185">Reference proteome</keyword>
<evidence type="ECO:0000256" key="5">
    <source>
        <dbReference type="ARBA" id="ARBA00022692"/>
    </source>
</evidence>
<dbReference type="PRINTS" id="PR00182">
    <property type="entry name" value="ECOLNEIPORIN"/>
</dbReference>
<keyword evidence="7" id="KW-0406">Ion transport</keyword>
<dbReference type="GO" id="GO:0015288">
    <property type="term" value="F:porin activity"/>
    <property type="evidence" value="ECO:0007669"/>
    <property type="project" value="UniProtKB-KW"/>
</dbReference>
<dbReference type="CDD" id="cd00342">
    <property type="entry name" value="gram_neg_porins"/>
    <property type="match status" value="1"/>
</dbReference>
<accession>A0AAW9QCH5</accession>
<dbReference type="PANTHER" id="PTHR34501:SF9">
    <property type="entry name" value="MAJOR OUTER MEMBRANE PROTEIN P.IA"/>
    <property type="match status" value="1"/>
</dbReference>
<keyword evidence="5" id="KW-0812">Transmembrane</keyword>
<dbReference type="AlphaFoldDB" id="A0AAW9QCH5"/>
<dbReference type="RefSeq" id="WP_332287220.1">
    <property type="nucleotide sequence ID" value="NZ_JAZIBG010000001.1"/>
</dbReference>
<dbReference type="GO" id="GO:0046930">
    <property type="term" value="C:pore complex"/>
    <property type="evidence" value="ECO:0007669"/>
    <property type="project" value="UniProtKB-KW"/>
</dbReference>
<evidence type="ECO:0000256" key="8">
    <source>
        <dbReference type="ARBA" id="ARBA00023114"/>
    </source>
</evidence>
<evidence type="ECO:0000256" key="2">
    <source>
        <dbReference type="ARBA" id="ARBA00011233"/>
    </source>
</evidence>
<dbReference type="GO" id="GO:0009279">
    <property type="term" value="C:cell outer membrane"/>
    <property type="evidence" value="ECO:0007669"/>
    <property type="project" value="UniProtKB-SubCell"/>
</dbReference>
<dbReference type="Pfam" id="PF13609">
    <property type="entry name" value="Porin_4"/>
    <property type="match status" value="1"/>
</dbReference>
<keyword evidence="3" id="KW-0813">Transport</keyword>
<comment type="caution">
    <text evidence="13">The sequence shown here is derived from an EMBL/GenBank/DDBJ whole genome shotgun (WGS) entry which is preliminary data.</text>
</comment>
<organism evidence="13 14">
    <name type="scientific">Aquincola agrisoli</name>
    <dbReference type="NCBI Taxonomy" id="3119538"/>
    <lineage>
        <taxon>Bacteria</taxon>
        <taxon>Pseudomonadati</taxon>
        <taxon>Pseudomonadota</taxon>
        <taxon>Betaproteobacteria</taxon>
        <taxon>Burkholderiales</taxon>
        <taxon>Sphaerotilaceae</taxon>
        <taxon>Aquincola</taxon>
    </lineage>
</organism>
<dbReference type="SUPFAM" id="SSF56935">
    <property type="entry name" value="Porins"/>
    <property type="match status" value="1"/>
</dbReference>
<evidence type="ECO:0000256" key="6">
    <source>
        <dbReference type="ARBA" id="ARBA00022729"/>
    </source>
</evidence>
<dbReference type="InterPro" id="IPR050298">
    <property type="entry name" value="Gram-neg_bact_OMP"/>
</dbReference>
<sequence>MKRTLIVAAVAALGTSAALAQSSVTVFGRVNTTVEYQKDVAVDGKQTVLQNNASRLGFKGTEDLGGGLKADFFLEHRFNSDTGTTNGDFWSGDSWVGLSGGFGNLRAGRLTSAAYYATADYVSLHNHDTGTSEDKLYTYLSSNKNTISYQTPNFGGFVGEISQSAGEGVDEAKVLNLAGNYDAGPLHLGFGYERQAETKSNQFAIRALYELGAFTFGGYYQRSDVKEVGFGKRNAFRLSGMYTMGASEFHVNVGMADDWDDTDDSKATQWTLGYNYNLSKRTKVYAFYTAVDNKSNVSYGTSAGFGKDPSSFALGVRHNF</sequence>
<evidence type="ECO:0000259" key="12">
    <source>
        <dbReference type="Pfam" id="PF13609"/>
    </source>
</evidence>
<dbReference type="InterPro" id="IPR033900">
    <property type="entry name" value="Gram_neg_porin_domain"/>
</dbReference>
<gene>
    <name evidence="13" type="ORF">V4F39_00290</name>
</gene>